<sequence>MKNDLVNFNVLNIIIEVTSAYGNVGFSTGYSCKRRLNQDGDCIDKWYGFAGRWSSMGKFILIVVMFFGRLKKYSMKGGKAWKLS</sequence>
<protein>
    <submittedName>
        <fullName evidence="2">Putative cation transporter HKT7</fullName>
    </submittedName>
</protein>
<dbReference type="OrthoDB" id="9999863at2759"/>
<dbReference type="GO" id="GO:0015081">
    <property type="term" value="F:sodium ion transmembrane transporter activity"/>
    <property type="evidence" value="ECO:0007669"/>
    <property type="project" value="TreeGrafter"/>
</dbReference>
<accession>W9RVW0</accession>
<dbReference type="eggNOG" id="KOG1341">
    <property type="taxonomic scope" value="Eukaryota"/>
</dbReference>
<keyword evidence="1" id="KW-1133">Transmembrane helix</keyword>
<dbReference type="GO" id="GO:0005886">
    <property type="term" value="C:plasma membrane"/>
    <property type="evidence" value="ECO:0007669"/>
    <property type="project" value="TreeGrafter"/>
</dbReference>
<feature type="transmembrane region" description="Helical" evidence="1">
    <location>
        <begin position="53"/>
        <end position="70"/>
    </location>
</feature>
<dbReference type="STRING" id="981085.W9RVW0"/>
<gene>
    <name evidence="2" type="ORF">L484_003586</name>
</gene>
<dbReference type="PANTHER" id="PTHR31064:SF30">
    <property type="entry name" value="HIGH-AFFINITY POTASSIUM TRANSPORT PROTEIN-RELATED"/>
    <property type="match status" value="1"/>
</dbReference>
<reference evidence="3" key="1">
    <citation type="submission" date="2013-01" db="EMBL/GenBank/DDBJ databases">
        <title>Draft Genome Sequence of a Mulberry Tree, Morus notabilis C.K. Schneid.</title>
        <authorList>
            <person name="He N."/>
            <person name="Zhao S."/>
        </authorList>
    </citation>
    <scope>NUCLEOTIDE SEQUENCE</scope>
</reference>
<evidence type="ECO:0000313" key="3">
    <source>
        <dbReference type="Proteomes" id="UP000030645"/>
    </source>
</evidence>
<dbReference type="InterPro" id="IPR051143">
    <property type="entry name" value="TrkH_K-transport"/>
</dbReference>
<evidence type="ECO:0000256" key="1">
    <source>
        <dbReference type="SAM" id="Phobius"/>
    </source>
</evidence>
<keyword evidence="3" id="KW-1185">Reference proteome</keyword>
<proteinExistence type="predicted"/>
<name>W9RVW0_9ROSA</name>
<keyword evidence="1" id="KW-0472">Membrane</keyword>
<organism evidence="2 3">
    <name type="scientific">Morus notabilis</name>
    <dbReference type="NCBI Taxonomy" id="981085"/>
    <lineage>
        <taxon>Eukaryota</taxon>
        <taxon>Viridiplantae</taxon>
        <taxon>Streptophyta</taxon>
        <taxon>Embryophyta</taxon>
        <taxon>Tracheophyta</taxon>
        <taxon>Spermatophyta</taxon>
        <taxon>Magnoliopsida</taxon>
        <taxon>eudicotyledons</taxon>
        <taxon>Gunneridae</taxon>
        <taxon>Pentapetalae</taxon>
        <taxon>rosids</taxon>
        <taxon>fabids</taxon>
        <taxon>Rosales</taxon>
        <taxon>Moraceae</taxon>
        <taxon>Moreae</taxon>
        <taxon>Morus</taxon>
    </lineage>
</organism>
<keyword evidence="1" id="KW-0812">Transmembrane</keyword>
<dbReference type="PANTHER" id="PTHR31064">
    <property type="entry name" value="POTASSIUM TRANSPORT PROTEIN DDB_G0292412-RELATED"/>
    <property type="match status" value="1"/>
</dbReference>
<dbReference type="PROSITE" id="PS51257">
    <property type="entry name" value="PROKAR_LIPOPROTEIN"/>
    <property type="match status" value="1"/>
</dbReference>
<dbReference type="Proteomes" id="UP000030645">
    <property type="component" value="Unassembled WGS sequence"/>
</dbReference>
<dbReference type="AlphaFoldDB" id="W9RVW0"/>
<evidence type="ECO:0000313" key="2">
    <source>
        <dbReference type="EMBL" id="EXC13472.1"/>
    </source>
</evidence>
<dbReference type="EMBL" id="KE345744">
    <property type="protein sequence ID" value="EXC13472.1"/>
    <property type="molecule type" value="Genomic_DNA"/>
</dbReference>
<dbReference type="KEGG" id="mnt:21387113"/>